<proteinExistence type="predicted"/>
<dbReference type="PROSITE" id="PS50158">
    <property type="entry name" value="ZF_CCHC"/>
    <property type="match status" value="1"/>
</dbReference>
<dbReference type="GO" id="GO:0008270">
    <property type="term" value="F:zinc ion binding"/>
    <property type="evidence" value="ECO:0007669"/>
    <property type="project" value="UniProtKB-KW"/>
</dbReference>
<accession>A0A2R5GAH3</accession>
<keyword evidence="1" id="KW-0863">Zinc-finger</keyword>
<dbReference type="InParanoid" id="A0A2R5GAH3"/>
<evidence type="ECO:0000256" key="1">
    <source>
        <dbReference type="PROSITE-ProRule" id="PRU00047"/>
    </source>
</evidence>
<feature type="compositionally biased region" description="Basic and acidic residues" evidence="2">
    <location>
        <begin position="38"/>
        <end position="48"/>
    </location>
</feature>
<gene>
    <name evidence="4" type="ORF">FCC1311_009122</name>
</gene>
<feature type="compositionally biased region" description="Polar residues" evidence="2">
    <location>
        <begin position="49"/>
        <end position="63"/>
    </location>
</feature>
<dbReference type="AlphaFoldDB" id="A0A2R5GAH3"/>
<feature type="domain" description="CCHC-type" evidence="3">
    <location>
        <begin position="239"/>
        <end position="254"/>
    </location>
</feature>
<protein>
    <recommendedName>
        <fullName evidence="3">CCHC-type domain-containing protein</fullName>
    </recommendedName>
</protein>
<feature type="compositionally biased region" description="Basic and acidic residues" evidence="2">
    <location>
        <begin position="66"/>
        <end position="75"/>
    </location>
</feature>
<name>A0A2R5GAH3_9STRA</name>
<keyword evidence="5" id="KW-1185">Reference proteome</keyword>
<evidence type="ECO:0000259" key="3">
    <source>
        <dbReference type="PROSITE" id="PS50158"/>
    </source>
</evidence>
<sequence length="257" mass="28362">MGKTRARGKSAEGGGKMAASGSGSGNIMDMFHSRKRTRTNEAARKKEVTTSAAASGQRTSSALKTLRKEKVKQEEPAVPATKKSQKKQHKVVETKDKDLDVGIVDLSAPSTSAVDLEPEVDVDSFPYRADLKKIEEAERGREDLPFSTYLTVHYEPRGVSEDSLQREYGRSPRDIFNTNVNNCKVTQYVLDTHVVPDDFDRSSKYGPRSGVCFEERLVSAYEQGLLAPKDPAKPPVKMCRECGTSGHFCWECPSLVA</sequence>
<feature type="region of interest" description="Disordered" evidence="2">
    <location>
        <begin position="1"/>
        <end position="94"/>
    </location>
</feature>
<evidence type="ECO:0000313" key="5">
    <source>
        <dbReference type="Proteomes" id="UP000241890"/>
    </source>
</evidence>
<comment type="caution">
    <text evidence="4">The sequence shown here is derived from an EMBL/GenBank/DDBJ whole genome shotgun (WGS) entry which is preliminary data.</text>
</comment>
<dbReference type="EMBL" id="BEYU01000008">
    <property type="protein sequence ID" value="GBG24694.1"/>
    <property type="molecule type" value="Genomic_DNA"/>
</dbReference>
<organism evidence="4 5">
    <name type="scientific">Hondaea fermentalgiana</name>
    <dbReference type="NCBI Taxonomy" id="2315210"/>
    <lineage>
        <taxon>Eukaryota</taxon>
        <taxon>Sar</taxon>
        <taxon>Stramenopiles</taxon>
        <taxon>Bigyra</taxon>
        <taxon>Labyrinthulomycetes</taxon>
        <taxon>Thraustochytrida</taxon>
        <taxon>Thraustochytriidae</taxon>
        <taxon>Hondaea</taxon>
    </lineage>
</organism>
<dbReference type="OrthoDB" id="47614at2759"/>
<keyword evidence="1" id="KW-0862">Zinc</keyword>
<reference evidence="4 5" key="1">
    <citation type="submission" date="2017-12" db="EMBL/GenBank/DDBJ databases">
        <title>Sequencing, de novo assembly and annotation of complete genome of a new Thraustochytrid species, strain FCC1311.</title>
        <authorList>
            <person name="Sedici K."/>
            <person name="Godart F."/>
            <person name="Aiese Cigliano R."/>
            <person name="Sanseverino W."/>
            <person name="Barakat M."/>
            <person name="Ortet P."/>
            <person name="Marechal E."/>
            <person name="Cagnac O."/>
            <person name="Amato A."/>
        </authorList>
    </citation>
    <scope>NUCLEOTIDE SEQUENCE [LARGE SCALE GENOMIC DNA]</scope>
</reference>
<evidence type="ECO:0000256" key="2">
    <source>
        <dbReference type="SAM" id="MobiDB-lite"/>
    </source>
</evidence>
<keyword evidence="1" id="KW-0479">Metal-binding</keyword>
<dbReference type="GO" id="GO:0003676">
    <property type="term" value="F:nucleic acid binding"/>
    <property type="evidence" value="ECO:0007669"/>
    <property type="project" value="InterPro"/>
</dbReference>
<evidence type="ECO:0000313" key="4">
    <source>
        <dbReference type="EMBL" id="GBG24694.1"/>
    </source>
</evidence>
<dbReference type="InterPro" id="IPR001878">
    <property type="entry name" value="Znf_CCHC"/>
</dbReference>
<dbReference type="Proteomes" id="UP000241890">
    <property type="component" value="Unassembled WGS sequence"/>
</dbReference>